<dbReference type="InterPro" id="IPR011990">
    <property type="entry name" value="TPR-like_helical_dom_sf"/>
</dbReference>
<organism evidence="1 2">
    <name type="scientific">Rhizobium favelukesii</name>
    <dbReference type="NCBI Taxonomy" id="348824"/>
    <lineage>
        <taxon>Bacteria</taxon>
        <taxon>Pseudomonadati</taxon>
        <taxon>Pseudomonadota</taxon>
        <taxon>Alphaproteobacteria</taxon>
        <taxon>Hyphomicrobiales</taxon>
        <taxon>Rhizobiaceae</taxon>
        <taxon>Rhizobium/Agrobacterium group</taxon>
        <taxon>Rhizobium</taxon>
    </lineage>
</organism>
<evidence type="ECO:0000313" key="1">
    <source>
        <dbReference type="EMBL" id="CDM59138.1"/>
    </source>
</evidence>
<evidence type="ECO:0000313" key="2">
    <source>
        <dbReference type="Proteomes" id="UP000019443"/>
    </source>
</evidence>
<reference evidence="1" key="1">
    <citation type="submission" date="2013-11" db="EMBL/GenBank/DDBJ databases">
        <title>Draft genome sequence of the broad-host-range Rhizobium sp. LPU83 strain, a member of the low-genetic diversity Oregon-like Rhizobium sp. group.</title>
        <authorList>
            <person name="Wibberg D."/>
            <person name="Puehler A."/>
            <person name="Schlueter A."/>
        </authorList>
    </citation>
    <scope>NUCLEOTIDE SEQUENCE [LARGE SCALE GENOMIC DNA]</scope>
    <source>
        <strain evidence="1">LPU83</strain>
    </source>
</reference>
<dbReference type="SUPFAM" id="SSF81901">
    <property type="entry name" value="HCP-like"/>
    <property type="match status" value="1"/>
</dbReference>
<dbReference type="AlphaFoldDB" id="W6RJS6"/>
<dbReference type="Pfam" id="PF08238">
    <property type="entry name" value="Sel1"/>
    <property type="match status" value="6"/>
</dbReference>
<name>W6RJS6_9HYPH</name>
<dbReference type="SMART" id="SM00671">
    <property type="entry name" value="SEL1"/>
    <property type="match status" value="6"/>
</dbReference>
<dbReference type="Proteomes" id="UP000019443">
    <property type="component" value="Chromosome"/>
</dbReference>
<dbReference type="PANTHER" id="PTHR11102:SF160">
    <property type="entry name" value="ERAD-ASSOCIATED E3 UBIQUITIN-PROTEIN LIGASE COMPONENT HRD3"/>
    <property type="match status" value="1"/>
</dbReference>
<dbReference type="PANTHER" id="PTHR11102">
    <property type="entry name" value="SEL-1-LIKE PROTEIN"/>
    <property type="match status" value="1"/>
</dbReference>
<dbReference type="KEGG" id="rhl:LPU83_3494"/>
<dbReference type="InterPro" id="IPR006597">
    <property type="entry name" value="Sel1-like"/>
</dbReference>
<dbReference type="Gene3D" id="1.25.40.10">
    <property type="entry name" value="Tetratricopeptide repeat domain"/>
    <property type="match status" value="2"/>
</dbReference>
<dbReference type="PATRIC" id="fig|348824.6.peg.3760"/>
<dbReference type="HOGENOM" id="CLU_000288_36_1_5"/>
<protein>
    <submittedName>
        <fullName evidence="1">Protein sel-1 homolog 1 Suppressor of lin-12-like protein 1</fullName>
    </submittedName>
</protein>
<sequence>MRSWTKKRHGLRIDIALMPILSRYLRVSAAFAAVILAGLTHGVSAQTVDNVVTRPLATAPEPLKTGRPQTDGAGPSTGVGVFDRMGAKLPDLPPEKDYKGPVDDAYGAYQRGYYLTAMEKALPRAQLGDPAAQALMGELLADGLGVKRDMKNAAFWYSKGAEGGDAAAMFKYSLMLIEGRFVKRDKAKADEYMHKAADAGNASAQFNWGQILTADNPGDKGLKLALPYYEKAAEQGIADAQYAVAEIYASLPDLPEEKKQLSREWMARAAHAGYDTAQVDLGIWFVNGQNGPRDFVKGFQWLRLAANRGNVVAQNKLAHLYINALGTKPDPVEAAKWYVLSRRAGLPDAALEDFYLGIEEDQQKAAIDAANKFRRIQ</sequence>
<dbReference type="InterPro" id="IPR050767">
    <property type="entry name" value="Sel1_AlgK"/>
</dbReference>
<dbReference type="EMBL" id="HG916852">
    <property type="protein sequence ID" value="CDM59138.1"/>
    <property type="molecule type" value="Genomic_DNA"/>
</dbReference>
<dbReference type="eggNOG" id="COG0790">
    <property type="taxonomic scope" value="Bacteria"/>
</dbReference>
<keyword evidence="2" id="KW-1185">Reference proteome</keyword>
<proteinExistence type="predicted"/>
<gene>
    <name evidence="1" type="primary">enhC</name>
    <name evidence="1" type="ORF">LPU83_3494</name>
</gene>
<accession>W6RJS6</accession>